<comment type="similarity">
    <text evidence="1">Belongs to the bacterial solute-binding protein 9 family.</text>
</comment>
<evidence type="ECO:0000313" key="4">
    <source>
        <dbReference type="EMBL" id="GAA4492109.1"/>
    </source>
</evidence>
<evidence type="ECO:0000256" key="2">
    <source>
        <dbReference type="ARBA" id="ARBA00022448"/>
    </source>
</evidence>
<keyword evidence="2" id="KW-0813">Transport</keyword>
<dbReference type="Pfam" id="PF01297">
    <property type="entry name" value="ZnuA"/>
    <property type="match status" value="1"/>
</dbReference>
<evidence type="ECO:0000256" key="1">
    <source>
        <dbReference type="ARBA" id="ARBA00011028"/>
    </source>
</evidence>
<organism evidence="4 5">
    <name type="scientific">Actinoallomurus oryzae</name>
    <dbReference type="NCBI Taxonomy" id="502180"/>
    <lineage>
        <taxon>Bacteria</taxon>
        <taxon>Bacillati</taxon>
        <taxon>Actinomycetota</taxon>
        <taxon>Actinomycetes</taxon>
        <taxon>Streptosporangiales</taxon>
        <taxon>Thermomonosporaceae</taxon>
        <taxon>Actinoallomurus</taxon>
    </lineage>
</organism>
<gene>
    <name evidence="4" type="ORF">GCM10023191_027450</name>
</gene>
<proteinExistence type="inferred from homology"/>
<sequence>MILTIIFMFTHTCSVRSRILPLVLAALLMAGACGARAGTGGRPRLTAAFYPLAWLATQVAGPGFYVENLTKPGAEPHDLELTPRQVIDVGESKLTFYVKGVQPAVDKAVRQHAKNHGLDAESVVTTLPAPRDEANDGAVDPHLWLDPSRFATVATALGERLARIDDENAAGYRARAAQVVTRLNALDAEFRTGLRGCARKEIVTGHAAFGYLAARYGLTQVGVAGLDPQAEPSPQRIAEMTGLIRRTGATTVFTETLASPKTADTLAREAGVRTEVLDPVEGVRPGSHDDYFSIMRRDLATLRTALGCS</sequence>
<protein>
    <submittedName>
        <fullName evidence="4">Zinc ABC transporter substrate-binding protein</fullName>
    </submittedName>
</protein>
<dbReference type="SUPFAM" id="SSF53807">
    <property type="entry name" value="Helical backbone' metal receptor"/>
    <property type="match status" value="1"/>
</dbReference>
<dbReference type="InterPro" id="IPR050492">
    <property type="entry name" value="Bact_metal-bind_prot9"/>
</dbReference>
<keyword evidence="3" id="KW-0732">Signal</keyword>
<dbReference type="PANTHER" id="PTHR42953:SF3">
    <property type="entry name" value="HIGH-AFFINITY ZINC UPTAKE SYSTEM PROTEIN ZNUA"/>
    <property type="match status" value="1"/>
</dbReference>
<name>A0ABP8PTF2_9ACTN</name>
<comment type="caution">
    <text evidence="4">The sequence shown here is derived from an EMBL/GenBank/DDBJ whole genome shotgun (WGS) entry which is preliminary data.</text>
</comment>
<accession>A0ABP8PTF2</accession>
<reference evidence="5" key="1">
    <citation type="journal article" date="2019" name="Int. J. Syst. Evol. Microbiol.">
        <title>The Global Catalogue of Microorganisms (GCM) 10K type strain sequencing project: providing services to taxonomists for standard genome sequencing and annotation.</title>
        <authorList>
            <consortium name="The Broad Institute Genomics Platform"/>
            <consortium name="The Broad Institute Genome Sequencing Center for Infectious Disease"/>
            <person name="Wu L."/>
            <person name="Ma J."/>
        </authorList>
    </citation>
    <scope>NUCLEOTIDE SEQUENCE [LARGE SCALE GENOMIC DNA]</scope>
    <source>
        <strain evidence="5">JCM 17933</strain>
    </source>
</reference>
<dbReference type="EMBL" id="BAABHF010000017">
    <property type="protein sequence ID" value="GAA4492109.1"/>
    <property type="molecule type" value="Genomic_DNA"/>
</dbReference>
<dbReference type="Proteomes" id="UP001500503">
    <property type="component" value="Unassembled WGS sequence"/>
</dbReference>
<evidence type="ECO:0000313" key="5">
    <source>
        <dbReference type="Proteomes" id="UP001500503"/>
    </source>
</evidence>
<dbReference type="InterPro" id="IPR006127">
    <property type="entry name" value="ZnuA-like"/>
</dbReference>
<dbReference type="PANTHER" id="PTHR42953">
    <property type="entry name" value="HIGH-AFFINITY ZINC UPTAKE SYSTEM PROTEIN ZNUA-RELATED"/>
    <property type="match status" value="1"/>
</dbReference>
<evidence type="ECO:0000256" key="3">
    <source>
        <dbReference type="ARBA" id="ARBA00022729"/>
    </source>
</evidence>
<keyword evidence="5" id="KW-1185">Reference proteome</keyword>
<dbReference type="Gene3D" id="3.40.50.1980">
    <property type="entry name" value="Nitrogenase molybdenum iron protein domain"/>
    <property type="match status" value="2"/>
</dbReference>